<keyword evidence="1" id="KW-0479">Metal-binding</keyword>
<dbReference type="Proteomes" id="UP000002191">
    <property type="component" value="Chromosome"/>
</dbReference>
<feature type="binding site" evidence="1">
    <location>
        <position position="36"/>
    </location>
    <ligand>
        <name>substrate</name>
    </ligand>
</feature>
<keyword evidence="1" id="KW-0460">Magnesium</keyword>
<proteinExistence type="inferred from homology"/>
<dbReference type="GO" id="GO:0000287">
    <property type="term" value="F:magnesium ion binding"/>
    <property type="evidence" value="ECO:0007669"/>
    <property type="project" value="UniProtKB-UniRule"/>
</dbReference>
<keyword evidence="1" id="KW-0067">ATP-binding</keyword>
<reference evidence="3" key="1">
    <citation type="submission" date="2010-12" db="EMBL/GenBank/DDBJ databases">
        <title>Complete sequence of Desulfovibrio aespoeensis Aspo-2.</title>
        <authorList>
            <consortium name="US DOE Joint Genome Institute"/>
            <person name="Lucas S."/>
            <person name="Copeland A."/>
            <person name="Lapidus A."/>
            <person name="Cheng J.-F."/>
            <person name="Goodwin L."/>
            <person name="Pitluck S."/>
            <person name="Chertkov O."/>
            <person name="Misra M."/>
            <person name="Detter J.C."/>
            <person name="Han C."/>
            <person name="Tapia R."/>
            <person name="Land M."/>
            <person name="Hauser L."/>
            <person name="Kyrpides N."/>
            <person name="Ivanova N."/>
            <person name="Ovchinnikova G."/>
            <person name="Pedersen K."/>
            <person name="Jagevall S."/>
            <person name="Hazen T."/>
            <person name="Woyke T."/>
        </authorList>
    </citation>
    <scope>NUCLEOTIDE SEQUENCE [LARGE SCALE GENOMIC DNA]</scope>
    <source>
        <strain evidence="3">ATCC 700646 / DSM 10631 / Aspo-2</strain>
    </source>
</reference>
<gene>
    <name evidence="1" type="primary">aroK</name>
    <name evidence="2" type="ordered locus">Daes_1305</name>
</gene>
<comment type="pathway">
    <text evidence="1">Metabolic intermediate biosynthesis; chorismate biosynthesis; chorismate from D-erythrose 4-phosphate and phosphoenolpyruvate: step 5/7.</text>
</comment>
<dbReference type="SUPFAM" id="SSF52540">
    <property type="entry name" value="P-loop containing nucleoside triphosphate hydrolases"/>
    <property type="match status" value="1"/>
</dbReference>
<dbReference type="UniPathway" id="UPA00053">
    <property type="reaction ID" value="UER00088"/>
</dbReference>
<keyword evidence="1" id="KW-0963">Cytoplasm</keyword>
<dbReference type="CDD" id="cd00464">
    <property type="entry name" value="SK"/>
    <property type="match status" value="1"/>
</dbReference>
<dbReference type="RefSeq" id="WP_013514250.1">
    <property type="nucleotide sequence ID" value="NC_014844.1"/>
</dbReference>
<comment type="similarity">
    <text evidence="1">Belongs to the shikimate kinase family.</text>
</comment>
<feature type="binding site" evidence="1">
    <location>
        <position position="83"/>
    </location>
    <ligand>
        <name>substrate</name>
    </ligand>
</feature>
<dbReference type="InterPro" id="IPR031322">
    <property type="entry name" value="Shikimate/glucono_kinase"/>
</dbReference>
<comment type="cofactor">
    <cofactor evidence="1">
        <name>Mg(2+)</name>
        <dbReference type="ChEBI" id="CHEBI:18420"/>
    </cofactor>
    <text evidence="1">Binds 1 Mg(2+) ion per subunit.</text>
</comment>
<evidence type="ECO:0000313" key="2">
    <source>
        <dbReference type="EMBL" id="ADU62319.1"/>
    </source>
</evidence>
<dbReference type="GO" id="GO:0005524">
    <property type="term" value="F:ATP binding"/>
    <property type="evidence" value="ECO:0007669"/>
    <property type="project" value="UniProtKB-UniRule"/>
</dbReference>
<keyword evidence="1 2" id="KW-0808">Transferase</keyword>
<keyword evidence="1" id="KW-0028">Amino-acid biosynthesis</keyword>
<feature type="binding site" evidence="1">
    <location>
        <position position="142"/>
    </location>
    <ligand>
        <name>substrate</name>
    </ligand>
</feature>
<evidence type="ECO:0000256" key="1">
    <source>
        <dbReference type="HAMAP-Rule" id="MF_00109"/>
    </source>
</evidence>
<accession>E6VUS8</accession>
<dbReference type="PANTHER" id="PTHR21087">
    <property type="entry name" value="SHIKIMATE KINASE"/>
    <property type="match status" value="1"/>
</dbReference>
<dbReference type="KEGG" id="das:Daes_1305"/>
<dbReference type="PRINTS" id="PR01100">
    <property type="entry name" value="SHIKIMTKNASE"/>
</dbReference>
<comment type="subunit">
    <text evidence="1">Monomer.</text>
</comment>
<feature type="binding site" evidence="1">
    <location>
        <begin position="14"/>
        <end position="19"/>
    </location>
    <ligand>
        <name>ATP</name>
        <dbReference type="ChEBI" id="CHEBI:30616"/>
    </ligand>
</feature>
<sequence>MNLSKHVFLIGPRACGKTSVGRALACRLGCGFVDTDHAVVAAVGMEIAAYVAQHGWDAFRDRETEALERAVASSDGAVVGCGGGIVLRQRNRDILKTGITLYLEASVKTLAARLAQNPNEAQRPSLTGRPLLDEVREILAERAPLYEACADAILPEAELDQIVTLAETEVRRLGGLFDGRGDRE</sequence>
<dbReference type="STRING" id="643562.Daes_1305"/>
<feature type="binding site" evidence="1">
    <location>
        <position position="123"/>
    </location>
    <ligand>
        <name>ATP</name>
        <dbReference type="ChEBI" id="CHEBI:30616"/>
    </ligand>
</feature>
<dbReference type="EMBL" id="CP002431">
    <property type="protein sequence ID" value="ADU62319.1"/>
    <property type="molecule type" value="Genomic_DNA"/>
</dbReference>
<dbReference type="InterPro" id="IPR027417">
    <property type="entry name" value="P-loop_NTPase"/>
</dbReference>
<dbReference type="GO" id="GO:0004765">
    <property type="term" value="F:shikimate kinase activity"/>
    <property type="evidence" value="ECO:0007669"/>
    <property type="project" value="UniProtKB-UniRule"/>
</dbReference>
<evidence type="ECO:0000313" key="3">
    <source>
        <dbReference type="Proteomes" id="UP000002191"/>
    </source>
</evidence>
<keyword evidence="1 2" id="KW-0418">Kinase</keyword>
<name>E6VUS8_PSEA9</name>
<dbReference type="HOGENOM" id="CLU_057607_4_3_7"/>
<comment type="function">
    <text evidence="1">Catalyzes the specific phosphorylation of the 3-hydroxyl group of shikimic acid using ATP as a cosubstrate.</text>
</comment>
<dbReference type="eggNOG" id="COG0703">
    <property type="taxonomic scope" value="Bacteria"/>
</dbReference>
<reference evidence="2 3" key="2">
    <citation type="journal article" date="2014" name="Genome Announc.">
        <title>Complete Genome Sequence of the Subsurface, Mesophilic Sulfate-Reducing Bacterium Desulfovibrio aespoeensis Aspo-2.</title>
        <authorList>
            <person name="Pedersen K."/>
            <person name="Bengtsson A."/>
            <person name="Edlund J."/>
            <person name="Rabe L."/>
            <person name="Hazen T."/>
            <person name="Chakraborty R."/>
            <person name="Goodwin L."/>
            <person name="Shapiro N."/>
        </authorList>
    </citation>
    <scope>NUCLEOTIDE SEQUENCE [LARGE SCALE GENOMIC DNA]</scope>
    <source>
        <strain evidence="3">ATCC 700646 / DSM 10631 / Aspo-2</strain>
    </source>
</reference>
<comment type="caution">
    <text evidence="1">Lacks conserved residue(s) required for the propagation of feature annotation.</text>
</comment>
<dbReference type="GO" id="GO:0009073">
    <property type="term" value="P:aromatic amino acid family biosynthetic process"/>
    <property type="evidence" value="ECO:0007669"/>
    <property type="project" value="UniProtKB-KW"/>
</dbReference>
<protein>
    <recommendedName>
        <fullName evidence="1">Shikimate kinase</fullName>
        <shortName evidence="1">SK</shortName>
        <ecNumber evidence="1">2.7.1.71</ecNumber>
    </recommendedName>
</protein>
<organism evidence="2 3">
    <name type="scientific">Pseudodesulfovibrio aespoeensis (strain ATCC 700646 / DSM 10631 / Aspo-2)</name>
    <name type="common">Desulfovibrio aespoeensis</name>
    <dbReference type="NCBI Taxonomy" id="643562"/>
    <lineage>
        <taxon>Bacteria</taxon>
        <taxon>Pseudomonadati</taxon>
        <taxon>Thermodesulfobacteriota</taxon>
        <taxon>Desulfovibrionia</taxon>
        <taxon>Desulfovibrionales</taxon>
        <taxon>Desulfovibrionaceae</taxon>
    </lineage>
</organism>
<dbReference type="NCBIfam" id="NF002988">
    <property type="entry name" value="PRK03731.1"/>
    <property type="match status" value="1"/>
</dbReference>
<dbReference type="PANTHER" id="PTHR21087:SF21">
    <property type="entry name" value="SHIKIMATE KINASE 2"/>
    <property type="match status" value="1"/>
</dbReference>
<keyword evidence="3" id="KW-1185">Reference proteome</keyword>
<dbReference type="OrthoDB" id="9800332at2"/>
<dbReference type="GO" id="GO:0005829">
    <property type="term" value="C:cytosol"/>
    <property type="evidence" value="ECO:0007669"/>
    <property type="project" value="TreeGrafter"/>
</dbReference>
<comment type="catalytic activity">
    <reaction evidence="1">
        <text>shikimate + ATP = 3-phosphoshikimate + ADP + H(+)</text>
        <dbReference type="Rhea" id="RHEA:13121"/>
        <dbReference type="ChEBI" id="CHEBI:15378"/>
        <dbReference type="ChEBI" id="CHEBI:30616"/>
        <dbReference type="ChEBI" id="CHEBI:36208"/>
        <dbReference type="ChEBI" id="CHEBI:145989"/>
        <dbReference type="ChEBI" id="CHEBI:456216"/>
        <dbReference type="EC" id="2.7.1.71"/>
    </reaction>
</comment>
<comment type="subcellular location">
    <subcellularLocation>
        <location evidence="1">Cytoplasm</location>
    </subcellularLocation>
</comment>
<dbReference type="AlphaFoldDB" id="E6VUS8"/>
<keyword evidence="1" id="KW-0547">Nucleotide-binding</keyword>
<dbReference type="GO" id="GO:0008652">
    <property type="term" value="P:amino acid biosynthetic process"/>
    <property type="evidence" value="ECO:0007669"/>
    <property type="project" value="UniProtKB-KW"/>
</dbReference>
<dbReference type="InterPro" id="IPR000623">
    <property type="entry name" value="Shikimate_kinase/TSH1"/>
</dbReference>
<keyword evidence="1" id="KW-0057">Aromatic amino acid biosynthesis</keyword>
<dbReference type="HAMAP" id="MF_00109">
    <property type="entry name" value="Shikimate_kinase"/>
    <property type="match status" value="1"/>
</dbReference>
<feature type="binding site" evidence="1">
    <location>
        <position position="60"/>
    </location>
    <ligand>
        <name>substrate</name>
    </ligand>
</feature>
<dbReference type="Gene3D" id="3.40.50.300">
    <property type="entry name" value="P-loop containing nucleotide triphosphate hydrolases"/>
    <property type="match status" value="1"/>
</dbReference>
<dbReference type="GO" id="GO:0009423">
    <property type="term" value="P:chorismate biosynthetic process"/>
    <property type="evidence" value="ECO:0007669"/>
    <property type="project" value="UniProtKB-UniRule"/>
</dbReference>
<feature type="binding site" evidence="1">
    <location>
        <position position="18"/>
    </location>
    <ligand>
        <name>Mg(2+)</name>
        <dbReference type="ChEBI" id="CHEBI:18420"/>
    </ligand>
</feature>
<dbReference type="EC" id="2.7.1.71" evidence="1"/>
<dbReference type="Pfam" id="PF01202">
    <property type="entry name" value="SKI"/>
    <property type="match status" value="1"/>
</dbReference>